<dbReference type="Gene3D" id="3.60.40.10">
    <property type="entry name" value="PPM-type phosphatase domain"/>
    <property type="match status" value="1"/>
</dbReference>
<dbReference type="SMART" id="SM00332">
    <property type="entry name" value="PP2Cc"/>
    <property type="match status" value="1"/>
</dbReference>
<dbReference type="InterPro" id="IPR001932">
    <property type="entry name" value="PPM-type_phosphatase-like_dom"/>
</dbReference>
<keyword evidence="3 4" id="KW-0904">Protein phosphatase</keyword>
<feature type="domain" description="PPM-type phosphatase" evidence="6">
    <location>
        <begin position="66"/>
        <end position="316"/>
    </location>
</feature>
<name>A0A6A7FWZ6_9CRUS</name>
<dbReference type="InterPro" id="IPR000222">
    <property type="entry name" value="PP2C_BS"/>
</dbReference>
<evidence type="ECO:0000313" key="7">
    <source>
        <dbReference type="EMBL" id="LAC22539.1"/>
    </source>
</evidence>
<evidence type="ECO:0000256" key="4">
    <source>
        <dbReference type="RuleBase" id="RU003465"/>
    </source>
</evidence>
<evidence type="ECO:0000259" key="6">
    <source>
        <dbReference type="PROSITE" id="PS51746"/>
    </source>
</evidence>
<accession>A0A6A7FWZ6</accession>
<dbReference type="InterPro" id="IPR015655">
    <property type="entry name" value="PP2C"/>
</dbReference>
<dbReference type="GO" id="GO:0004722">
    <property type="term" value="F:protein serine/threonine phosphatase activity"/>
    <property type="evidence" value="ECO:0007669"/>
    <property type="project" value="InterPro"/>
</dbReference>
<evidence type="ECO:0000256" key="2">
    <source>
        <dbReference type="ARBA" id="ARBA00022801"/>
    </source>
</evidence>
<feature type="transmembrane region" description="Helical" evidence="5">
    <location>
        <begin position="12"/>
        <end position="43"/>
    </location>
</feature>
<dbReference type="SUPFAM" id="SSF81606">
    <property type="entry name" value="PP2C-like"/>
    <property type="match status" value="1"/>
</dbReference>
<organism evidence="7">
    <name type="scientific">Hirondellea gigas</name>
    <dbReference type="NCBI Taxonomy" id="1518452"/>
    <lineage>
        <taxon>Eukaryota</taxon>
        <taxon>Metazoa</taxon>
        <taxon>Ecdysozoa</taxon>
        <taxon>Arthropoda</taxon>
        <taxon>Crustacea</taxon>
        <taxon>Multicrustacea</taxon>
        <taxon>Malacostraca</taxon>
        <taxon>Eumalacostraca</taxon>
        <taxon>Peracarida</taxon>
        <taxon>Amphipoda</taxon>
        <taxon>Amphilochidea</taxon>
        <taxon>Lysianassida</taxon>
        <taxon>Lysianassidira</taxon>
        <taxon>Lysianassoidea</taxon>
        <taxon>Lysianassidae</taxon>
        <taxon>Hirondellea</taxon>
    </lineage>
</organism>
<protein>
    <submittedName>
        <fullName evidence="7">Protein phosphatase 2C</fullName>
    </submittedName>
</protein>
<keyword evidence="5" id="KW-0812">Transmembrane</keyword>
<sequence length="320" mass="35932">MWKRVGGSLCLFSVIYLILFDIINIYLLMFIGFWIAVLLYLFFFDRYTFSRSHPEFVFIPDSVGSSAGVYSIQGRRRHMEDTYRAVLNFSGDAMSGFYGVFDGHGGEKASSFSAKHMYTAVSNESLFRDPETALKRGYQQLDRDFLKLAARYDWEDGTTAVVAVLIHNVLYVANCGDSRAVLISGGRAIPMSNDHKPNNESERRRIEKANGEIIFVGTWRVAGILAVARAIGDRHLKQWVIPDPDVQRRVLTRDDDFLILASDGVWDVTSNEEAANIVLSVLSSSGGNLMTAAESLTEHAYREGSLDNITSLVINLKKYR</sequence>
<reference evidence="7" key="1">
    <citation type="submission" date="2017-11" db="EMBL/GenBank/DDBJ databases">
        <title>The sensing device of the deep-sea amphipod.</title>
        <authorList>
            <person name="Kobayashi H."/>
            <person name="Nagahama T."/>
            <person name="Arai W."/>
            <person name="Sasagawa Y."/>
            <person name="Umeda M."/>
            <person name="Hayashi T."/>
            <person name="Nikaido I."/>
            <person name="Watanabe H."/>
            <person name="Oguri K."/>
            <person name="Kitazato H."/>
            <person name="Fujioka K."/>
            <person name="Kido Y."/>
            <person name="Takami H."/>
        </authorList>
    </citation>
    <scope>NUCLEOTIDE SEQUENCE</scope>
    <source>
        <tissue evidence="7">Whole body</tissue>
    </source>
</reference>
<dbReference type="PANTHER" id="PTHR47992">
    <property type="entry name" value="PROTEIN PHOSPHATASE"/>
    <property type="match status" value="1"/>
</dbReference>
<proteinExistence type="evidence at transcript level"/>
<dbReference type="SMART" id="SM00331">
    <property type="entry name" value="PP2C_SIG"/>
    <property type="match status" value="1"/>
</dbReference>
<keyword evidence="5" id="KW-1133">Transmembrane helix</keyword>
<evidence type="ECO:0000256" key="1">
    <source>
        <dbReference type="ARBA" id="ARBA00022723"/>
    </source>
</evidence>
<dbReference type="InterPro" id="IPR036457">
    <property type="entry name" value="PPM-type-like_dom_sf"/>
</dbReference>
<keyword evidence="1" id="KW-0479">Metal-binding</keyword>
<evidence type="ECO:0000256" key="5">
    <source>
        <dbReference type="SAM" id="Phobius"/>
    </source>
</evidence>
<dbReference type="AlphaFoldDB" id="A0A6A7FWZ6"/>
<dbReference type="GO" id="GO:0046872">
    <property type="term" value="F:metal ion binding"/>
    <property type="evidence" value="ECO:0007669"/>
    <property type="project" value="UniProtKB-KW"/>
</dbReference>
<dbReference type="Pfam" id="PF00481">
    <property type="entry name" value="PP2C"/>
    <property type="match status" value="1"/>
</dbReference>
<comment type="similarity">
    <text evidence="4">Belongs to the PP2C family.</text>
</comment>
<evidence type="ECO:0000256" key="3">
    <source>
        <dbReference type="ARBA" id="ARBA00022912"/>
    </source>
</evidence>
<dbReference type="PROSITE" id="PS51746">
    <property type="entry name" value="PPM_2"/>
    <property type="match status" value="1"/>
</dbReference>
<keyword evidence="5" id="KW-0472">Membrane</keyword>
<keyword evidence="2 4" id="KW-0378">Hydrolase</keyword>
<dbReference type="CDD" id="cd00143">
    <property type="entry name" value="PP2Cc"/>
    <property type="match status" value="1"/>
</dbReference>
<dbReference type="PROSITE" id="PS01032">
    <property type="entry name" value="PPM_1"/>
    <property type="match status" value="1"/>
</dbReference>
<dbReference type="EMBL" id="IACT01003291">
    <property type="protein sequence ID" value="LAC22539.1"/>
    <property type="molecule type" value="mRNA"/>
</dbReference>